<keyword evidence="6 8" id="KW-0249">Electron transport</keyword>
<dbReference type="Proteomes" id="UP000651085">
    <property type="component" value="Unassembled WGS sequence"/>
</dbReference>
<dbReference type="Pfam" id="PF00258">
    <property type="entry name" value="Flavodoxin_1"/>
    <property type="match status" value="1"/>
</dbReference>
<evidence type="ECO:0000256" key="4">
    <source>
        <dbReference type="ARBA" id="ARBA00022630"/>
    </source>
</evidence>
<organism evidence="10 11">
    <name type="scientific">Jilunia laotingensis</name>
    <dbReference type="NCBI Taxonomy" id="2763675"/>
    <lineage>
        <taxon>Bacteria</taxon>
        <taxon>Pseudomonadati</taxon>
        <taxon>Bacteroidota</taxon>
        <taxon>Bacteroidia</taxon>
        <taxon>Bacteroidales</taxon>
        <taxon>Bacteroidaceae</taxon>
        <taxon>Jilunia</taxon>
    </lineage>
</organism>
<keyword evidence="4 8" id="KW-0285">Flavoprotein</keyword>
<dbReference type="InterPro" id="IPR010086">
    <property type="entry name" value="Flavodoxin_lc"/>
</dbReference>
<dbReference type="InterPro" id="IPR050619">
    <property type="entry name" value="Flavodoxin"/>
</dbReference>
<dbReference type="PANTHER" id="PTHR42809">
    <property type="entry name" value="FLAVODOXIN 2"/>
    <property type="match status" value="1"/>
</dbReference>
<evidence type="ECO:0000256" key="5">
    <source>
        <dbReference type="ARBA" id="ARBA00022643"/>
    </source>
</evidence>
<protein>
    <recommendedName>
        <fullName evidence="8">Flavodoxin</fullName>
    </recommendedName>
</protein>
<comment type="similarity">
    <text evidence="2 8">Belongs to the flavodoxin family.</text>
</comment>
<dbReference type="InterPro" id="IPR008254">
    <property type="entry name" value="Flavodoxin/NO_synth"/>
</dbReference>
<feature type="domain" description="Flavodoxin-like" evidence="9">
    <location>
        <begin position="4"/>
        <end position="164"/>
    </location>
</feature>
<reference evidence="10" key="1">
    <citation type="submission" date="2020-08" db="EMBL/GenBank/DDBJ databases">
        <title>Genome public.</title>
        <authorList>
            <person name="Liu C."/>
            <person name="Sun Q."/>
        </authorList>
    </citation>
    <scope>NUCLEOTIDE SEQUENCE</scope>
    <source>
        <strain evidence="10">N12</strain>
    </source>
</reference>
<dbReference type="InterPro" id="IPR001094">
    <property type="entry name" value="Flavdoxin-like"/>
</dbReference>
<evidence type="ECO:0000256" key="6">
    <source>
        <dbReference type="ARBA" id="ARBA00022982"/>
    </source>
</evidence>
<evidence type="ECO:0000259" key="9">
    <source>
        <dbReference type="PROSITE" id="PS50902"/>
    </source>
</evidence>
<comment type="cofactor">
    <cofactor evidence="1 8">
        <name>FMN</name>
        <dbReference type="ChEBI" id="CHEBI:58210"/>
    </cofactor>
</comment>
<dbReference type="PROSITE" id="PS50902">
    <property type="entry name" value="FLAVODOXIN_LIKE"/>
    <property type="match status" value="1"/>
</dbReference>
<dbReference type="PROSITE" id="PS00201">
    <property type="entry name" value="FLAVODOXIN"/>
    <property type="match status" value="1"/>
</dbReference>
<dbReference type="PANTHER" id="PTHR42809:SF1">
    <property type="entry name" value="FLAVODOXIN 1"/>
    <property type="match status" value="1"/>
</dbReference>
<evidence type="ECO:0000256" key="2">
    <source>
        <dbReference type="ARBA" id="ARBA00005267"/>
    </source>
</evidence>
<dbReference type="RefSeq" id="WP_262435384.1">
    <property type="nucleotide sequence ID" value="NZ_JACRTF010000001.1"/>
</dbReference>
<dbReference type="NCBIfam" id="NF006738">
    <property type="entry name" value="PRK09267.1-4"/>
    <property type="match status" value="1"/>
</dbReference>
<dbReference type="Gene3D" id="3.40.50.360">
    <property type="match status" value="1"/>
</dbReference>
<comment type="function">
    <text evidence="8">Low-potential electron donor to a number of redox enzymes.</text>
</comment>
<dbReference type="PIRSF" id="PIRSF038996">
    <property type="entry name" value="FldA"/>
    <property type="match status" value="1"/>
</dbReference>
<gene>
    <name evidence="10" type="primary">fldA</name>
    <name evidence="10" type="ORF">H8744_13750</name>
</gene>
<keyword evidence="7" id="KW-0535">Nitrogen fixation</keyword>
<dbReference type="NCBIfam" id="TIGR01752">
    <property type="entry name" value="flav_long"/>
    <property type="match status" value="1"/>
</dbReference>
<evidence type="ECO:0000256" key="1">
    <source>
        <dbReference type="ARBA" id="ARBA00001917"/>
    </source>
</evidence>
<sequence>MNKIGVIYGSTTGTTEDIAYRIADKLNVPKEEVHEASKLNEAFIKECDVLVMGTSTWGAGELQDDWYDGVKVLKQADLSHKFIALFGCGDSDSYSDTFCDGIGILYEDLKDTGCTFIGATDTAGYTFDSSVSVINGKFIGLPLDEVNEDNKTEERITQWVGRLKKELDGK</sequence>
<dbReference type="PRINTS" id="PR00369">
    <property type="entry name" value="FLAVODOXIN"/>
</dbReference>
<evidence type="ECO:0000313" key="10">
    <source>
        <dbReference type="EMBL" id="MBC8594289.1"/>
    </source>
</evidence>
<evidence type="ECO:0000256" key="8">
    <source>
        <dbReference type="PIRNR" id="PIRNR038996"/>
    </source>
</evidence>
<evidence type="ECO:0000256" key="7">
    <source>
        <dbReference type="ARBA" id="ARBA00023231"/>
    </source>
</evidence>
<dbReference type="InterPro" id="IPR029039">
    <property type="entry name" value="Flavoprotein-like_sf"/>
</dbReference>
<dbReference type="SUPFAM" id="SSF52218">
    <property type="entry name" value="Flavoproteins"/>
    <property type="match status" value="1"/>
</dbReference>
<dbReference type="AlphaFoldDB" id="A0A926F9B7"/>
<name>A0A926F9B7_9BACT</name>
<dbReference type="InterPro" id="IPR001226">
    <property type="entry name" value="Flavodoxin_CS"/>
</dbReference>
<proteinExistence type="inferred from homology"/>
<evidence type="ECO:0000256" key="3">
    <source>
        <dbReference type="ARBA" id="ARBA00022448"/>
    </source>
</evidence>
<dbReference type="GO" id="GO:0010181">
    <property type="term" value="F:FMN binding"/>
    <property type="evidence" value="ECO:0007669"/>
    <property type="project" value="UniProtKB-UniRule"/>
</dbReference>
<dbReference type="EMBL" id="JACRTF010000001">
    <property type="protein sequence ID" value="MBC8594289.1"/>
    <property type="molecule type" value="Genomic_DNA"/>
</dbReference>
<keyword evidence="3 8" id="KW-0813">Transport</keyword>
<dbReference type="NCBIfam" id="NF006739">
    <property type="entry name" value="PRK09267.1-5"/>
    <property type="match status" value="1"/>
</dbReference>
<keyword evidence="11" id="KW-1185">Reference proteome</keyword>
<accession>A0A926F9B7</accession>
<keyword evidence="5 8" id="KW-0288">FMN</keyword>
<evidence type="ECO:0000313" key="11">
    <source>
        <dbReference type="Proteomes" id="UP000651085"/>
    </source>
</evidence>
<comment type="caution">
    <text evidence="10">The sequence shown here is derived from an EMBL/GenBank/DDBJ whole genome shotgun (WGS) entry which is preliminary data.</text>
</comment>
<dbReference type="GO" id="GO:0009055">
    <property type="term" value="F:electron transfer activity"/>
    <property type="evidence" value="ECO:0007669"/>
    <property type="project" value="UniProtKB-UniRule"/>
</dbReference>